<gene>
    <name evidence="3" type="ORF">FOF52_09005</name>
</gene>
<accession>A0ABY4L2A7</accession>
<reference evidence="3 4" key="1">
    <citation type="submission" date="2020-04" db="EMBL/GenBank/DDBJ databases">
        <title>Thermobifida alba genome sequencing and assembly.</title>
        <authorList>
            <person name="Luzics S."/>
            <person name="Horvath B."/>
            <person name="Nagy I."/>
            <person name="Toth A."/>
            <person name="Nagy I."/>
            <person name="Kukolya J."/>
        </authorList>
    </citation>
    <scope>NUCLEOTIDE SEQUENCE [LARGE SCALE GENOMIC DNA]</scope>
    <source>
        <strain evidence="3 4">DSM 43795</strain>
    </source>
</reference>
<dbReference type="EMBL" id="CP051627">
    <property type="protein sequence ID" value="UPT21081.1"/>
    <property type="molecule type" value="Genomic_DNA"/>
</dbReference>
<feature type="transmembrane region" description="Helical" evidence="2">
    <location>
        <begin position="52"/>
        <end position="73"/>
    </location>
</feature>
<feature type="compositionally biased region" description="Basic and acidic residues" evidence="1">
    <location>
        <begin position="92"/>
        <end position="112"/>
    </location>
</feature>
<sequence length="112" mass="11994">MDRQRHAGDTADISASEKRYSHWGRPSSWIAVALMLVGFTVGGVGLTLGPPVWTVVLAGAALFVVGMAIAYFIDIFKDTGVSEEPEVYQDDSAEHGEHSLGSEEEVRGGRSS</sequence>
<feature type="transmembrane region" description="Helical" evidence="2">
    <location>
        <begin position="28"/>
        <end position="46"/>
    </location>
</feature>
<evidence type="ECO:0000256" key="1">
    <source>
        <dbReference type="SAM" id="MobiDB-lite"/>
    </source>
</evidence>
<proteinExistence type="predicted"/>
<evidence type="ECO:0000256" key="2">
    <source>
        <dbReference type="SAM" id="Phobius"/>
    </source>
</evidence>
<organism evidence="3 4">
    <name type="scientific">Thermobifida alba</name>
    <name type="common">Thermomonospora alba</name>
    <dbReference type="NCBI Taxonomy" id="53522"/>
    <lineage>
        <taxon>Bacteria</taxon>
        <taxon>Bacillati</taxon>
        <taxon>Actinomycetota</taxon>
        <taxon>Actinomycetes</taxon>
        <taxon>Streptosporangiales</taxon>
        <taxon>Nocardiopsidaceae</taxon>
        <taxon>Thermobifida</taxon>
    </lineage>
</organism>
<dbReference type="Proteomes" id="UP000832041">
    <property type="component" value="Chromosome"/>
</dbReference>
<keyword evidence="4" id="KW-1185">Reference proteome</keyword>
<keyword evidence="2" id="KW-1133">Transmembrane helix</keyword>
<dbReference type="RefSeq" id="WP_248593386.1">
    <property type="nucleotide sequence ID" value="NZ_BAABEB010000026.1"/>
</dbReference>
<dbReference type="NCBIfam" id="NF041681">
    <property type="entry name" value="HGxxPAAW"/>
    <property type="match status" value="1"/>
</dbReference>
<keyword evidence="2" id="KW-0812">Transmembrane</keyword>
<evidence type="ECO:0000313" key="4">
    <source>
        <dbReference type="Proteomes" id="UP000832041"/>
    </source>
</evidence>
<feature type="region of interest" description="Disordered" evidence="1">
    <location>
        <begin position="84"/>
        <end position="112"/>
    </location>
</feature>
<name>A0ABY4L2A7_THEAE</name>
<protein>
    <submittedName>
        <fullName evidence="3">DUF1129 domain-containing protein</fullName>
    </submittedName>
</protein>
<evidence type="ECO:0000313" key="3">
    <source>
        <dbReference type="EMBL" id="UPT21081.1"/>
    </source>
</evidence>
<keyword evidence="2" id="KW-0472">Membrane</keyword>